<dbReference type="RefSeq" id="WP_203999630.1">
    <property type="nucleotide sequence ID" value="NZ_BOPG01000037.1"/>
</dbReference>
<dbReference type="Proteomes" id="UP000612585">
    <property type="component" value="Unassembled WGS sequence"/>
</dbReference>
<dbReference type="InterPro" id="IPR051266">
    <property type="entry name" value="CLCR"/>
</dbReference>
<proteinExistence type="predicted"/>
<protein>
    <recommendedName>
        <fullName evidence="2">VWFA domain-containing protein</fullName>
    </recommendedName>
</protein>
<dbReference type="Gene3D" id="1.20.120.1690">
    <property type="match status" value="1"/>
</dbReference>
<feature type="domain" description="VWFA" evidence="2">
    <location>
        <begin position="54"/>
        <end position="210"/>
    </location>
</feature>
<gene>
    <name evidence="3" type="ORF">Vau01_061310</name>
</gene>
<feature type="region of interest" description="Disordered" evidence="1">
    <location>
        <begin position="430"/>
        <end position="478"/>
    </location>
</feature>
<dbReference type="AlphaFoldDB" id="A0A8J4E1A5"/>
<dbReference type="Gene3D" id="3.40.50.410">
    <property type="entry name" value="von Willebrand factor, type A domain"/>
    <property type="match status" value="1"/>
</dbReference>
<dbReference type="SUPFAM" id="SSF53300">
    <property type="entry name" value="vWA-like"/>
    <property type="match status" value="1"/>
</dbReference>
<keyword evidence="4" id="KW-1185">Reference proteome</keyword>
<evidence type="ECO:0000259" key="2">
    <source>
        <dbReference type="Pfam" id="PF13768"/>
    </source>
</evidence>
<accession>A0A8J4E1A5</accession>
<reference evidence="3" key="1">
    <citation type="submission" date="2021-01" db="EMBL/GenBank/DDBJ databases">
        <title>Whole genome shotgun sequence of Virgisporangium aurantiacum NBRC 16421.</title>
        <authorList>
            <person name="Komaki H."/>
            <person name="Tamura T."/>
        </authorList>
    </citation>
    <scope>NUCLEOTIDE SEQUENCE</scope>
    <source>
        <strain evidence="3">NBRC 16421</strain>
    </source>
</reference>
<feature type="compositionally biased region" description="Pro residues" evidence="1">
    <location>
        <begin position="455"/>
        <end position="468"/>
    </location>
</feature>
<dbReference type="PANTHER" id="PTHR10579:SF43">
    <property type="entry name" value="ZINC FINGER (C3HC4-TYPE RING FINGER) FAMILY PROTEIN"/>
    <property type="match status" value="1"/>
</dbReference>
<dbReference type="PANTHER" id="PTHR10579">
    <property type="entry name" value="CALCIUM-ACTIVATED CHLORIDE CHANNEL REGULATOR"/>
    <property type="match status" value="1"/>
</dbReference>
<evidence type="ECO:0000313" key="3">
    <source>
        <dbReference type="EMBL" id="GIJ58615.1"/>
    </source>
</evidence>
<dbReference type="InterPro" id="IPR002035">
    <property type="entry name" value="VWF_A"/>
</dbReference>
<sequence length="501" mass="53114">MDPFDVGLTIAQDPYLSSRHTEMHAVLRVTAGRTGTARSPAGAPAGSPVTLAEVLIIDCSGSMSVPSTKISAAKHAARVAVDVLPDGALFAIVRGDHRAAMVYPRDRQLATASGTTRRAARHALDRETASGGTAIGTWLTLSRDLLAPHTTAVRHALLLTDGRNESEPSERLGAVLAECTGQFVCDPRGVGDGWEPAELVRIAAELRGTADAVARPQDLADDFRRTVEAATGKVLPDLRLRIATSTFDRLLYCKQVNPSVAELAGEQPASADGPMEVSLGAWGEETREYHLCFEVAPGGRPHGEDQRVARIDVVADRPLATGPVLVLVHWTEDPVKSSQIDPDVARVTDQQQLAHAINDGCRAYERGDRVAAERHWGEAVRLATAMGNTAKLEDLQMFVRIVDGPAGRVELRPHLSVLDVKRGALRSLMTEIPEPPEPPGRAHARPPVPEKDASPAPPPEAPRPPAPGPDGSARACPACGRAADAGHGFCQGCGRNLDGAA</sequence>
<dbReference type="EMBL" id="BOPG01000037">
    <property type="protein sequence ID" value="GIJ58615.1"/>
    <property type="molecule type" value="Genomic_DNA"/>
</dbReference>
<evidence type="ECO:0000256" key="1">
    <source>
        <dbReference type="SAM" id="MobiDB-lite"/>
    </source>
</evidence>
<name>A0A8J4E1A5_9ACTN</name>
<dbReference type="Gene3D" id="2.60.40.3670">
    <property type="match status" value="1"/>
</dbReference>
<organism evidence="3 4">
    <name type="scientific">Virgisporangium aurantiacum</name>
    <dbReference type="NCBI Taxonomy" id="175570"/>
    <lineage>
        <taxon>Bacteria</taxon>
        <taxon>Bacillati</taxon>
        <taxon>Actinomycetota</taxon>
        <taxon>Actinomycetes</taxon>
        <taxon>Micromonosporales</taxon>
        <taxon>Micromonosporaceae</taxon>
        <taxon>Virgisporangium</taxon>
    </lineage>
</organism>
<comment type="caution">
    <text evidence="3">The sequence shown here is derived from an EMBL/GenBank/DDBJ whole genome shotgun (WGS) entry which is preliminary data.</text>
</comment>
<evidence type="ECO:0000313" key="4">
    <source>
        <dbReference type="Proteomes" id="UP000612585"/>
    </source>
</evidence>
<dbReference type="Pfam" id="PF13768">
    <property type="entry name" value="VWA_3"/>
    <property type="match status" value="1"/>
</dbReference>
<dbReference type="InterPro" id="IPR036465">
    <property type="entry name" value="vWFA_dom_sf"/>
</dbReference>